<sequence length="668" mass="73909">MVTPSPCMNRFSHLWNSNIRHVVNQGHAEHALVLFRQMKRRGVTPNNFTFPFVAKACAALSHLRNSQTIHAHILKSCFQSNIFVQTAMVDTYVKCGQLEDAHNVFVEMPVRDIASWNAMLLGFAQCGFLHRLSCLLRQMRLSGIWPDSVTVLLLLDAILHVKNLTFLGAVHSFGIRIGVHMDVSVANTLIAAYAKCGDLCSAETVFDEIDPGVRSVVSWNSMIAAYANFENNVKAIICYKGVLDCGFSPDISTILNLLSSCMQRMALFHGLLVHSHGVQLGCDSDVCVVNTLICMYSKCGDVHSARFLFDGMSNKTCVSWTVMISGCAEKGYMSEALALFNAMEAAGEKPDLVTVLALISGCGQMGALELGKWIDNYTINKGLKDNVVVCNALIGMYAKCGSYNGAKELFNTMANRSVVTWTTMITACALSGDVKDALDLFFMMLEMGTKPNHVTFLAVLQACAHGGLLERGLECFNMMTQKYGISPGIDHYSCMVDLLGRRGHLREALEIIKCMPFEPDAGIWSALLSACKLHGKMEIGRYVSEKLFELEPQVAVPYVEMANIYASAEMWDGVAAIRKKMKYLQVRKFPGQSIIQVNGKSTIFTVEDRDHPETLYIYDMLDGLTSHSKKGLLALSESGLLNVKGSERYMQRKKLRLETYGRNCAKRG</sequence>
<feature type="repeat" description="PPR" evidence="2">
    <location>
        <begin position="417"/>
        <end position="451"/>
    </location>
</feature>
<dbReference type="EMBL" id="JBGMDY010000002">
    <property type="protein sequence ID" value="KAL2343002.1"/>
    <property type="molecule type" value="Genomic_DNA"/>
</dbReference>
<dbReference type="PANTHER" id="PTHR47926">
    <property type="entry name" value="PENTATRICOPEPTIDE REPEAT-CONTAINING PROTEIN"/>
    <property type="match status" value="1"/>
</dbReference>
<dbReference type="InterPro" id="IPR046848">
    <property type="entry name" value="E_motif"/>
</dbReference>
<feature type="repeat" description="PPR" evidence="2">
    <location>
        <begin position="386"/>
        <end position="416"/>
    </location>
</feature>
<evidence type="ECO:0000256" key="1">
    <source>
        <dbReference type="ARBA" id="ARBA00022737"/>
    </source>
</evidence>
<accession>A0ABD1N4H3</accession>
<comment type="caution">
    <text evidence="3">The sequence shown here is derived from an EMBL/GenBank/DDBJ whole genome shotgun (WGS) entry which is preliminary data.</text>
</comment>
<dbReference type="Proteomes" id="UP001603857">
    <property type="component" value="Unassembled WGS sequence"/>
</dbReference>
<organism evidence="3 4">
    <name type="scientific">Flemingia macrophylla</name>
    <dbReference type="NCBI Taxonomy" id="520843"/>
    <lineage>
        <taxon>Eukaryota</taxon>
        <taxon>Viridiplantae</taxon>
        <taxon>Streptophyta</taxon>
        <taxon>Embryophyta</taxon>
        <taxon>Tracheophyta</taxon>
        <taxon>Spermatophyta</taxon>
        <taxon>Magnoliopsida</taxon>
        <taxon>eudicotyledons</taxon>
        <taxon>Gunneridae</taxon>
        <taxon>Pentapetalae</taxon>
        <taxon>rosids</taxon>
        <taxon>fabids</taxon>
        <taxon>Fabales</taxon>
        <taxon>Fabaceae</taxon>
        <taxon>Papilionoideae</taxon>
        <taxon>50 kb inversion clade</taxon>
        <taxon>NPAAA clade</taxon>
        <taxon>indigoferoid/millettioid clade</taxon>
        <taxon>Phaseoleae</taxon>
        <taxon>Flemingia</taxon>
    </lineage>
</organism>
<reference evidence="3 4" key="1">
    <citation type="submission" date="2024-08" db="EMBL/GenBank/DDBJ databases">
        <title>Insights into the chromosomal genome structure of Flemingia macrophylla.</title>
        <authorList>
            <person name="Ding Y."/>
            <person name="Zhao Y."/>
            <person name="Bi W."/>
            <person name="Wu M."/>
            <person name="Zhao G."/>
            <person name="Gong Y."/>
            <person name="Li W."/>
            <person name="Zhang P."/>
        </authorList>
    </citation>
    <scope>NUCLEOTIDE SEQUENCE [LARGE SCALE GENOMIC DNA]</scope>
    <source>
        <strain evidence="3">DYQJB</strain>
        <tissue evidence="3">Leaf</tissue>
    </source>
</reference>
<feature type="repeat" description="PPR" evidence="2">
    <location>
        <begin position="11"/>
        <end position="45"/>
    </location>
</feature>
<feature type="repeat" description="PPR" evidence="2">
    <location>
        <begin position="112"/>
        <end position="146"/>
    </location>
</feature>
<dbReference type="NCBIfam" id="TIGR00756">
    <property type="entry name" value="PPR"/>
    <property type="match status" value="7"/>
</dbReference>
<dbReference type="InterPro" id="IPR046960">
    <property type="entry name" value="PPR_At4g14850-like_plant"/>
</dbReference>
<evidence type="ECO:0000256" key="2">
    <source>
        <dbReference type="PROSITE-ProRule" id="PRU00708"/>
    </source>
</evidence>
<dbReference type="FunFam" id="1.25.40.10:FF:000409">
    <property type="entry name" value="Pentatricopeptide repeat-containing protein, chloroplastic"/>
    <property type="match status" value="1"/>
</dbReference>
<dbReference type="FunFam" id="1.25.40.10:FF:000968">
    <property type="entry name" value="Pentatricopeptide repeat-containing protein, mitochondrial"/>
    <property type="match status" value="1"/>
</dbReference>
<dbReference type="Pfam" id="PF01535">
    <property type="entry name" value="PPR"/>
    <property type="match status" value="7"/>
</dbReference>
<name>A0ABD1N4H3_9FABA</name>
<dbReference type="Gene3D" id="1.25.40.10">
    <property type="entry name" value="Tetratricopeptide repeat domain"/>
    <property type="match status" value="4"/>
</dbReference>
<dbReference type="AlphaFoldDB" id="A0ABD1N4H3"/>
<dbReference type="Pfam" id="PF20431">
    <property type="entry name" value="E_motif"/>
    <property type="match status" value="1"/>
</dbReference>
<feature type="repeat" description="PPR" evidence="2">
    <location>
        <begin position="316"/>
        <end position="350"/>
    </location>
</feature>
<dbReference type="FunFam" id="1.25.40.10:FF:000090">
    <property type="entry name" value="Pentatricopeptide repeat-containing protein, chloroplastic"/>
    <property type="match status" value="1"/>
</dbReference>
<dbReference type="PROSITE" id="PS51375">
    <property type="entry name" value="PPR"/>
    <property type="match status" value="5"/>
</dbReference>
<dbReference type="InterPro" id="IPR002885">
    <property type="entry name" value="PPR_rpt"/>
</dbReference>
<dbReference type="InterPro" id="IPR011990">
    <property type="entry name" value="TPR-like_helical_dom_sf"/>
</dbReference>
<evidence type="ECO:0000313" key="3">
    <source>
        <dbReference type="EMBL" id="KAL2343002.1"/>
    </source>
</evidence>
<evidence type="ECO:0000313" key="4">
    <source>
        <dbReference type="Proteomes" id="UP001603857"/>
    </source>
</evidence>
<keyword evidence="1" id="KW-0677">Repeat</keyword>
<gene>
    <name evidence="3" type="ORF">Fmac_004287</name>
</gene>
<keyword evidence="4" id="KW-1185">Reference proteome</keyword>
<dbReference type="FunFam" id="1.25.40.10:FF:000396">
    <property type="entry name" value="Pentatricopeptide repeat-containing protein At2g36730"/>
    <property type="match status" value="1"/>
</dbReference>
<dbReference type="SUPFAM" id="SSF48452">
    <property type="entry name" value="TPR-like"/>
    <property type="match status" value="1"/>
</dbReference>
<protein>
    <recommendedName>
        <fullName evidence="5">Pentatricopeptide repeat-containing protein</fullName>
    </recommendedName>
</protein>
<dbReference type="Pfam" id="PF13041">
    <property type="entry name" value="PPR_2"/>
    <property type="match status" value="3"/>
</dbReference>
<proteinExistence type="predicted"/>
<dbReference type="PANTHER" id="PTHR47926:SF395">
    <property type="entry name" value="TETRATRICOPEPTIDE-LIKE HELICAL DOMAIN, DYW DOMAIN PROTEIN-RELATED"/>
    <property type="match status" value="1"/>
</dbReference>
<evidence type="ECO:0008006" key="5">
    <source>
        <dbReference type="Google" id="ProtNLM"/>
    </source>
</evidence>